<dbReference type="GO" id="GO:0009922">
    <property type="term" value="F:fatty acid elongase activity"/>
    <property type="evidence" value="ECO:0007669"/>
    <property type="project" value="UniProtKB-EC"/>
</dbReference>
<feature type="transmembrane region" description="Helical" evidence="10">
    <location>
        <begin position="181"/>
        <end position="203"/>
    </location>
</feature>
<organism evidence="11 12">
    <name type="scientific">Glossina palpalis gambiensis</name>
    <dbReference type="NCBI Taxonomy" id="67801"/>
    <lineage>
        <taxon>Eukaryota</taxon>
        <taxon>Metazoa</taxon>
        <taxon>Ecdysozoa</taxon>
        <taxon>Arthropoda</taxon>
        <taxon>Hexapoda</taxon>
        <taxon>Insecta</taxon>
        <taxon>Pterygota</taxon>
        <taxon>Neoptera</taxon>
        <taxon>Endopterygota</taxon>
        <taxon>Diptera</taxon>
        <taxon>Brachycera</taxon>
        <taxon>Muscomorpha</taxon>
        <taxon>Hippoboscoidea</taxon>
        <taxon>Glossinidae</taxon>
        <taxon>Glossina</taxon>
    </lineage>
</organism>
<reference evidence="12" key="1">
    <citation type="submission" date="2015-01" db="EMBL/GenBank/DDBJ databases">
        <authorList>
            <person name="Aksoy S."/>
            <person name="Warren W."/>
            <person name="Wilson R.K."/>
        </authorList>
    </citation>
    <scope>NUCLEOTIDE SEQUENCE [LARGE SCALE GENOMIC DNA]</scope>
    <source>
        <strain evidence="12">IAEA</strain>
    </source>
</reference>
<feature type="transmembrane region" description="Helical" evidence="10">
    <location>
        <begin position="78"/>
        <end position="95"/>
    </location>
</feature>
<evidence type="ECO:0000256" key="8">
    <source>
        <dbReference type="ARBA" id="ARBA00023136"/>
    </source>
</evidence>
<evidence type="ECO:0000256" key="6">
    <source>
        <dbReference type="ARBA" id="ARBA00022989"/>
    </source>
</evidence>
<evidence type="ECO:0000256" key="3">
    <source>
        <dbReference type="ARBA" id="ARBA00022679"/>
    </source>
</evidence>
<keyword evidence="2 10" id="KW-0444">Lipid biosynthesis</keyword>
<keyword evidence="5 10" id="KW-0276">Fatty acid metabolism</keyword>
<evidence type="ECO:0000256" key="2">
    <source>
        <dbReference type="ARBA" id="ARBA00022516"/>
    </source>
</evidence>
<dbReference type="GO" id="GO:0030148">
    <property type="term" value="P:sphingolipid biosynthetic process"/>
    <property type="evidence" value="ECO:0007669"/>
    <property type="project" value="TreeGrafter"/>
</dbReference>
<proteinExistence type="inferred from homology"/>
<dbReference type="Proteomes" id="UP000092460">
    <property type="component" value="Unassembled WGS sequence"/>
</dbReference>
<protein>
    <recommendedName>
        <fullName evidence="10">Elongation of very long chain fatty acids protein</fullName>
        <ecNumber evidence="10">2.3.1.199</ecNumber>
    </recommendedName>
    <alternativeName>
        <fullName evidence="10">Very-long-chain 3-oxoacyl-CoA synthase</fullName>
    </alternativeName>
</protein>
<sequence length="288" mass="34264">MYLLCNRLKFIRNMGYNFSELQTLIRSSKDSRVQDWFFMSSPVNMMILILVYILIVVRIGPSLMKNRAPYNLKYTLTIYNIFQMIYNSYLFIMIWNETQAIRSLMNDDCKIKRSDELTLECFGYGWWYIMNKIVDLLDTIFMVLRKKNHQITFLHVYHHSAMIVISWVAFKYMGVTEEHGLVMALNAAVHVIMYFYYLVAAMGPQYQKYLWWKAYITKIQIGQFLMAPLYMIASTIKGCQISKPYTFWVTIHACIFILLFVDFYRKAYKKSSGIEHRKNTAKKCEKST</sequence>
<evidence type="ECO:0000256" key="9">
    <source>
        <dbReference type="ARBA" id="ARBA00023160"/>
    </source>
</evidence>
<comment type="subcellular location">
    <subcellularLocation>
        <location evidence="1">Membrane</location>
        <topology evidence="1">Multi-pass membrane protein</topology>
    </subcellularLocation>
</comment>
<dbReference type="GO" id="GO:0019367">
    <property type="term" value="P:fatty acid elongation, saturated fatty acid"/>
    <property type="evidence" value="ECO:0007669"/>
    <property type="project" value="TreeGrafter"/>
</dbReference>
<keyword evidence="4 10" id="KW-0812">Transmembrane</keyword>
<feature type="transmembrane region" description="Helical" evidence="10">
    <location>
        <begin position="36"/>
        <end position="57"/>
    </location>
</feature>
<evidence type="ECO:0000313" key="12">
    <source>
        <dbReference type="Proteomes" id="UP000092460"/>
    </source>
</evidence>
<feature type="transmembrane region" description="Helical" evidence="10">
    <location>
        <begin position="156"/>
        <end position="175"/>
    </location>
</feature>
<evidence type="ECO:0000313" key="11">
    <source>
        <dbReference type="EnsemblMetazoa" id="GPPI008574-PA"/>
    </source>
</evidence>
<dbReference type="EC" id="2.3.1.199" evidence="10"/>
<dbReference type="EMBL" id="JXJN01003498">
    <property type="status" value="NOT_ANNOTATED_CDS"/>
    <property type="molecule type" value="Genomic_DNA"/>
</dbReference>
<evidence type="ECO:0000256" key="4">
    <source>
        <dbReference type="ARBA" id="ARBA00022692"/>
    </source>
</evidence>
<feature type="transmembrane region" description="Helical" evidence="10">
    <location>
        <begin position="215"/>
        <end position="233"/>
    </location>
</feature>
<evidence type="ECO:0000256" key="7">
    <source>
        <dbReference type="ARBA" id="ARBA00023098"/>
    </source>
</evidence>
<dbReference type="PROSITE" id="PS01188">
    <property type="entry name" value="ELO"/>
    <property type="match status" value="1"/>
</dbReference>
<accession>A0A1B0AU14</accession>
<name>A0A1B0AU14_9MUSC</name>
<dbReference type="STRING" id="67801.A0A1B0AU14"/>
<dbReference type="Pfam" id="PF01151">
    <property type="entry name" value="ELO"/>
    <property type="match status" value="1"/>
</dbReference>
<dbReference type="GO" id="GO:0005789">
    <property type="term" value="C:endoplasmic reticulum membrane"/>
    <property type="evidence" value="ECO:0007669"/>
    <property type="project" value="TreeGrafter"/>
</dbReference>
<dbReference type="EnsemblMetazoa" id="GPPI008574-RA">
    <property type="protein sequence ID" value="GPPI008574-PA"/>
    <property type="gene ID" value="GPPI008574"/>
</dbReference>
<keyword evidence="6 10" id="KW-1133">Transmembrane helix</keyword>
<evidence type="ECO:0000256" key="10">
    <source>
        <dbReference type="RuleBase" id="RU361115"/>
    </source>
</evidence>
<keyword evidence="3 10" id="KW-0808">Transferase</keyword>
<reference evidence="11" key="2">
    <citation type="submission" date="2020-05" db="UniProtKB">
        <authorList>
            <consortium name="EnsemblMetazoa"/>
        </authorList>
    </citation>
    <scope>IDENTIFICATION</scope>
    <source>
        <strain evidence="11">IAEA</strain>
    </source>
</reference>
<keyword evidence="9 10" id="KW-0275">Fatty acid biosynthesis</keyword>
<dbReference type="GO" id="GO:0042761">
    <property type="term" value="P:very long-chain fatty acid biosynthetic process"/>
    <property type="evidence" value="ECO:0007669"/>
    <property type="project" value="TreeGrafter"/>
</dbReference>
<dbReference type="PANTHER" id="PTHR11157">
    <property type="entry name" value="FATTY ACID ACYL TRANSFERASE-RELATED"/>
    <property type="match status" value="1"/>
</dbReference>
<feature type="transmembrane region" description="Helical" evidence="10">
    <location>
        <begin position="245"/>
        <end position="264"/>
    </location>
</feature>
<keyword evidence="7 10" id="KW-0443">Lipid metabolism</keyword>
<keyword evidence="8 10" id="KW-0472">Membrane</keyword>
<comment type="catalytic activity">
    <reaction evidence="10">
        <text>a very-long-chain acyl-CoA + malonyl-CoA + H(+) = a very-long-chain 3-oxoacyl-CoA + CO2 + CoA</text>
        <dbReference type="Rhea" id="RHEA:32727"/>
        <dbReference type="ChEBI" id="CHEBI:15378"/>
        <dbReference type="ChEBI" id="CHEBI:16526"/>
        <dbReference type="ChEBI" id="CHEBI:57287"/>
        <dbReference type="ChEBI" id="CHEBI:57384"/>
        <dbReference type="ChEBI" id="CHEBI:90725"/>
        <dbReference type="ChEBI" id="CHEBI:90736"/>
        <dbReference type="EC" id="2.3.1.199"/>
    </reaction>
</comment>
<dbReference type="GO" id="GO:0034625">
    <property type="term" value="P:fatty acid elongation, monounsaturated fatty acid"/>
    <property type="evidence" value="ECO:0007669"/>
    <property type="project" value="TreeGrafter"/>
</dbReference>
<dbReference type="InterPro" id="IPR002076">
    <property type="entry name" value="ELO_fam"/>
</dbReference>
<comment type="similarity">
    <text evidence="10">Belongs to the ELO family.</text>
</comment>
<dbReference type="VEuPathDB" id="VectorBase:GPPI008574"/>
<dbReference type="PANTHER" id="PTHR11157:SF103">
    <property type="entry name" value="ELONGATION OF VERY LONG CHAIN FATTY ACIDS PROTEIN"/>
    <property type="match status" value="1"/>
</dbReference>
<dbReference type="AlphaFoldDB" id="A0A1B0AU14"/>
<dbReference type="GO" id="GO:0034626">
    <property type="term" value="P:fatty acid elongation, polyunsaturated fatty acid"/>
    <property type="evidence" value="ECO:0007669"/>
    <property type="project" value="TreeGrafter"/>
</dbReference>
<evidence type="ECO:0000256" key="5">
    <source>
        <dbReference type="ARBA" id="ARBA00022832"/>
    </source>
</evidence>
<keyword evidence="12" id="KW-1185">Reference proteome</keyword>
<evidence type="ECO:0000256" key="1">
    <source>
        <dbReference type="ARBA" id="ARBA00004141"/>
    </source>
</evidence>
<dbReference type="InterPro" id="IPR030457">
    <property type="entry name" value="ELO_CS"/>
</dbReference>